<proteinExistence type="predicted"/>
<dbReference type="OrthoDB" id="1645289at2759"/>
<sequence length="352" mass="39211">MEFDIAKTPLDANFALRKNEGKSDSQLEYARVLGCLMYIMNCTRPDIACTISKLSRYTSNPNKTHWMAMKRVLGYLKYTQDYALHYNKHPAVLEGYSDANWITGSNEVKSTCEYVFTIGGGAVSWKSSKQTCIARSTMESEFIALDKAGEEAEWLRNFLEDIPYWPKPVAPVCIHCDSQATIGRAGSMMYNGKSRHIRRRHNTVRELLSSGIITIDYVKSKDNVSDPLTKGLSREGVERTSKGMGLRPRTSQHGGEVLLYVVNQATQPTVDDQTTHAVNQPTLVEPVLPTIDNQITPVEPILATLVDDDRDLSSIYANNSSKMLNISNVEAIEDATKPPSKLQPASLSVFNP</sequence>
<feature type="region of interest" description="Disordered" evidence="1">
    <location>
        <begin position="228"/>
        <end position="249"/>
    </location>
</feature>
<organism evidence="2 3">
    <name type="scientific">Capsicum baccatum</name>
    <name type="common">Peruvian pepper</name>
    <dbReference type="NCBI Taxonomy" id="33114"/>
    <lineage>
        <taxon>Eukaryota</taxon>
        <taxon>Viridiplantae</taxon>
        <taxon>Streptophyta</taxon>
        <taxon>Embryophyta</taxon>
        <taxon>Tracheophyta</taxon>
        <taxon>Spermatophyta</taxon>
        <taxon>Magnoliopsida</taxon>
        <taxon>eudicotyledons</taxon>
        <taxon>Gunneridae</taxon>
        <taxon>Pentapetalae</taxon>
        <taxon>asterids</taxon>
        <taxon>lamiids</taxon>
        <taxon>Solanales</taxon>
        <taxon>Solanaceae</taxon>
        <taxon>Solanoideae</taxon>
        <taxon>Capsiceae</taxon>
        <taxon>Capsicum</taxon>
    </lineage>
</organism>
<dbReference type="EMBL" id="MLFT02000008">
    <property type="protein sequence ID" value="PHT40064.1"/>
    <property type="molecule type" value="Genomic_DNA"/>
</dbReference>
<reference evidence="2 3" key="1">
    <citation type="journal article" date="2017" name="Genome Biol.">
        <title>New reference genome sequences of hot pepper reveal the massive evolution of plant disease-resistance genes by retroduplication.</title>
        <authorList>
            <person name="Kim S."/>
            <person name="Park J."/>
            <person name="Yeom S.I."/>
            <person name="Kim Y.M."/>
            <person name="Seo E."/>
            <person name="Kim K.T."/>
            <person name="Kim M.S."/>
            <person name="Lee J.M."/>
            <person name="Cheong K."/>
            <person name="Shin H.S."/>
            <person name="Kim S.B."/>
            <person name="Han K."/>
            <person name="Lee J."/>
            <person name="Park M."/>
            <person name="Lee H.A."/>
            <person name="Lee H.Y."/>
            <person name="Lee Y."/>
            <person name="Oh S."/>
            <person name="Lee J.H."/>
            <person name="Choi E."/>
            <person name="Choi E."/>
            <person name="Lee S.E."/>
            <person name="Jeon J."/>
            <person name="Kim H."/>
            <person name="Choi G."/>
            <person name="Song H."/>
            <person name="Lee J."/>
            <person name="Lee S.C."/>
            <person name="Kwon J.K."/>
            <person name="Lee H.Y."/>
            <person name="Koo N."/>
            <person name="Hong Y."/>
            <person name="Kim R.W."/>
            <person name="Kang W.H."/>
            <person name="Huh J.H."/>
            <person name="Kang B.C."/>
            <person name="Yang T.J."/>
            <person name="Lee Y.H."/>
            <person name="Bennetzen J.L."/>
            <person name="Choi D."/>
        </authorList>
    </citation>
    <scope>NUCLEOTIDE SEQUENCE [LARGE SCALE GENOMIC DNA]</scope>
    <source>
        <strain evidence="3">cv. PBC81</strain>
    </source>
</reference>
<protein>
    <recommendedName>
        <fullName evidence="4">Retrovirus-related Pol polyprotein from transposon TNT 1-94</fullName>
    </recommendedName>
</protein>
<name>A0A2G2W4B2_CAPBA</name>
<evidence type="ECO:0000313" key="2">
    <source>
        <dbReference type="EMBL" id="PHT40064.1"/>
    </source>
</evidence>
<keyword evidence="3" id="KW-1185">Reference proteome</keyword>
<reference evidence="3" key="2">
    <citation type="journal article" date="2017" name="J. Anim. Genet.">
        <title>Multiple reference genome sequences of hot pepper reveal the massive evolution of plant disease resistance genes by retroduplication.</title>
        <authorList>
            <person name="Kim S."/>
            <person name="Park J."/>
            <person name="Yeom S.-I."/>
            <person name="Kim Y.-M."/>
            <person name="Seo E."/>
            <person name="Kim K.-T."/>
            <person name="Kim M.-S."/>
            <person name="Lee J.M."/>
            <person name="Cheong K."/>
            <person name="Shin H.-S."/>
            <person name="Kim S.-B."/>
            <person name="Han K."/>
            <person name="Lee J."/>
            <person name="Park M."/>
            <person name="Lee H.-A."/>
            <person name="Lee H.-Y."/>
            <person name="Lee Y."/>
            <person name="Oh S."/>
            <person name="Lee J.H."/>
            <person name="Choi E."/>
            <person name="Choi E."/>
            <person name="Lee S.E."/>
            <person name="Jeon J."/>
            <person name="Kim H."/>
            <person name="Choi G."/>
            <person name="Song H."/>
            <person name="Lee J."/>
            <person name="Lee S.-C."/>
            <person name="Kwon J.-K."/>
            <person name="Lee H.-Y."/>
            <person name="Koo N."/>
            <person name="Hong Y."/>
            <person name="Kim R.W."/>
            <person name="Kang W.-H."/>
            <person name="Huh J.H."/>
            <person name="Kang B.-C."/>
            <person name="Yang T.-J."/>
            <person name="Lee Y.-H."/>
            <person name="Bennetzen J.L."/>
            <person name="Choi D."/>
        </authorList>
    </citation>
    <scope>NUCLEOTIDE SEQUENCE [LARGE SCALE GENOMIC DNA]</scope>
    <source>
        <strain evidence="3">cv. PBC81</strain>
    </source>
</reference>
<dbReference type="Proteomes" id="UP000224567">
    <property type="component" value="Unassembled WGS sequence"/>
</dbReference>
<gene>
    <name evidence="2" type="ORF">CQW23_18918</name>
</gene>
<dbReference type="AlphaFoldDB" id="A0A2G2W4B2"/>
<accession>A0A2G2W4B2</accession>
<comment type="caution">
    <text evidence="2">The sequence shown here is derived from an EMBL/GenBank/DDBJ whole genome shotgun (WGS) entry which is preliminary data.</text>
</comment>
<dbReference type="PANTHER" id="PTHR11439">
    <property type="entry name" value="GAG-POL-RELATED RETROTRANSPOSON"/>
    <property type="match status" value="1"/>
</dbReference>
<dbReference type="STRING" id="33114.A0A2G2W4B2"/>
<dbReference type="PANTHER" id="PTHR11439:SF440">
    <property type="entry name" value="INTEGRASE CATALYTIC DOMAIN-CONTAINING PROTEIN"/>
    <property type="match status" value="1"/>
</dbReference>
<evidence type="ECO:0000313" key="3">
    <source>
        <dbReference type="Proteomes" id="UP000224567"/>
    </source>
</evidence>
<evidence type="ECO:0008006" key="4">
    <source>
        <dbReference type="Google" id="ProtNLM"/>
    </source>
</evidence>
<dbReference type="CDD" id="cd09272">
    <property type="entry name" value="RNase_HI_RT_Ty1"/>
    <property type="match status" value="1"/>
</dbReference>
<evidence type="ECO:0000256" key="1">
    <source>
        <dbReference type="SAM" id="MobiDB-lite"/>
    </source>
</evidence>
<feature type="compositionally biased region" description="Basic and acidic residues" evidence="1">
    <location>
        <begin position="232"/>
        <end position="241"/>
    </location>
</feature>